<keyword evidence="2" id="KW-1185">Reference proteome</keyword>
<proteinExistence type="predicted"/>
<gene>
    <name evidence="1" type="ORF">FA95DRAFT_1008526</name>
</gene>
<evidence type="ECO:0000313" key="1">
    <source>
        <dbReference type="EMBL" id="KAI0048756.1"/>
    </source>
</evidence>
<dbReference type="Proteomes" id="UP000814033">
    <property type="component" value="Unassembled WGS sequence"/>
</dbReference>
<organism evidence="1 2">
    <name type="scientific">Auriscalpium vulgare</name>
    <dbReference type="NCBI Taxonomy" id="40419"/>
    <lineage>
        <taxon>Eukaryota</taxon>
        <taxon>Fungi</taxon>
        <taxon>Dikarya</taxon>
        <taxon>Basidiomycota</taxon>
        <taxon>Agaricomycotina</taxon>
        <taxon>Agaricomycetes</taxon>
        <taxon>Russulales</taxon>
        <taxon>Auriscalpiaceae</taxon>
        <taxon>Auriscalpium</taxon>
    </lineage>
</organism>
<comment type="caution">
    <text evidence="1">The sequence shown here is derived from an EMBL/GenBank/DDBJ whole genome shotgun (WGS) entry which is preliminary data.</text>
</comment>
<sequence>MSSPLSLRANELASNPYKSRPTCRTFLQQAIRPFLLTKRPPSYSSANMRISVAFGTLSLAAASAPAFAAPTAAYGEMSLRQDVPYVDLASLFRDGQQQQPAHRQAFSKEDRTLGGLRRQSMPGEFPKDDRALGSVRRQTMPGEFPKEDRALRGSWQLASRQTMPGEFPKEDR</sequence>
<evidence type="ECO:0000313" key="2">
    <source>
        <dbReference type="Proteomes" id="UP000814033"/>
    </source>
</evidence>
<dbReference type="EMBL" id="MU275882">
    <property type="protein sequence ID" value="KAI0048756.1"/>
    <property type="molecule type" value="Genomic_DNA"/>
</dbReference>
<protein>
    <submittedName>
        <fullName evidence="1">Uncharacterized protein</fullName>
    </submittedName>
</protein>
<name>A0ACB8RY56_9AGAM</name>
<accession>A0ACB8RY56</accession>
<reference evidence="1" key="1">
    <citation type="submission" date="2021-02" db="EMBL/GenBank/DDBJ databases">
        <authorList>
            <consortium name="DOE Joint Genome Institute"/>
            <person name="Ahrendt S."/>
            <person name="Looney B.P."/>
            <person name="Miyauchi S."/>
            <person name="Morin E."/>
            <person name="Drula E."/>
            <person name="Courty P.E."/>
            <person name="Chicoki N."/>
            <person name="Fauchery L."/>
            <person name="Kohler A."/>
            <person name="Kuo A."/>
            <person name="Labutti K."/>
            <person name="Pangilinan J."/>
            <person name="Lipzen A."/>
            <person name="Riley R."/>
            <person name="Andreopoulos W."/>
            <person name="He G."/>
            <person name="Johnson J."/>
            <person name="Barry K.W."/>
            <person name="Grigoriev I.V."/>
            <person name="Nagy L."/>
            <person name="Hibbett D."/>
            <person name="Henrissat B."/>
            <person name="Matheny P.B."/>
            <person name="Labbe J."/>
            <person name="Martin F."/>
        </authorList>
    </citation>
    <scope>NUCLEOTIDE SEQUENCE</scope>
    <source>
        <strain evidence="1">FP105234-sp</strain>
    </source>
</reference>
<reference evidence="1" key="2">
    <citation type="journal article" date="2022" name="New Phytol.">
        <title>Evolutionary transition to the ectomycorrhizal habit in the genomes of a hyperdiverse lineage of mushroom-forming fungi.</title>
        <authorList>
            <person name="Looney B."/>
            <person name="Miyauchi S."/>
            <person name="Morin E."/>
            <person name="Drula E."/>
            <person name="Courty P.E."/>
            <person name="Kohler A."/>
            <person name="Kuo A."/>
            <person name="LaButti K."/>
            <person name="Pangilinan J."/>
            <person name="Lipzen A."/>
            <person name="Riley R."/>
            <person name="Andreopoulos W."/>
            <person name="He G."/>
            <person name="Johnson J."/>
            <person name="Nolan M."/>
            <person name="Tritt A."/>
            <person name="Barry K.W."/>
            <person name="Grigoriev I.V."/>
            <person name="Nagy L.G."/>
            <person name="Hibbett D."/>
            <person name="Henrissat B."/>
            <person name="Matheny P.B."/>
            <person name="Labbe J."/>
            <person name="Martin F.M."/>
        </authorList>
    </citation>
    <scope>NUCLEOTIDE SEQUENCE</scope>
    <source>
        <strain evidence="1">FP105234-sp</strain>
    </source>
</reference>